<dbReference type="OrthoDB" id="5579731at2759"/>
<feature type="domain" description="BOD1/SHG1" evidence="1">
    <location>
        <begin position="10"/>
        <end position="107"/>
    </location>
</feature>
<dbReference type="VEuPathDB" id="FungiDB:T551_02620"/>
<sequence length="126" mass="14936">MEKKKINITELVHKFKLSGKFDSLRKEIIAIYVNSDTGLQLKSKLEEIINKEISNNYTLFIQDRGKAAVIINNIIDKSNIYNHARELMNDTMFMNKEFRERINTIMQEIKNDFEKVPEKRKNDNIE</sequence>
<evidence type="ECO:0000313" key="3">
    <source>
        <dbReference type="Proteomes" id="UP000053447"/>
    </source>
</evidence>
<dbReference type="eggNOG" id="ENOG502SBXK">
    <property type="taxonomic scope" value="Eukaryota"/>
</dbReference>
<dbReference type="EMBL" id="LFWA01000012">
    <property type="protein sequence ID" value="KTW28201.1"/>
    <property type="molecule type" value="Genomic_DNA"/>
</dbReference>
<dbReference type="Pfam" id="PF05205">
    <property type="entry name" value="COMPASS-Shg1"/>
    <property type="match status" value="1"/>
</dbReference>
<name>A0A0W4ZIK4_PNEJ7</name>
<dbReference type="GeneID" id="28941138"/>
<comment type="caution">
    <text evidence="2">The sequence shown here is derived from an EMBL/GenBank/DDBJ whole genome shotgun (WGS) entry which is preliminary data.</text>
</comment>
<evidence type="ECO:0000259" key="1">
    <source>
        <dbReference type="Pfam" id="PF05205"/>
    </source>
</evidence>
<dbReference type="STRING" id="1408657.A0A0W4ZIK4"/>
<accession>A0A0W4ZIK4</accession>
<dbReference type="RefSeq" id="XP_018228763.1">
    <property type="nucleotide sequence ID" value="XM_018374883.1"/>
</dbReference>
<dbReference type="Proteomes" id="UP000053447">
    <property type="component" value="Unassembled WGS sequence"/>
</dbReference>
<gene>
    <name evidence="2" type="ORF">T551_02620</name>
</gene>
<dbReference type="AlphaFoldDB" id="A0A0W4ZIK4"/>
<keyword evidence="3" id="KW-1185">Reference proteome</keyword>
<dbReference type="InterPro" id="IPR055264">
    <property type="entry name" value="BOD1/SHG1_dom"/>
</dbReference>
<evidence type="ECO:0000313" key="2">
    <source>
        <dbReference type="EMBL" id="KTW28201.1"/>
    </source>
</evidence>
<organism evidence="2 3">
    <name type="scientific">Pneumocystis jirovecii (strain RU7)</name>
    <name type="common">Human pneumocystis pneumonia agent</name>
    <dbReference type="NCBI Taxonomy" id="1408657"/>
    <lineage>
        <taxon>Eukaryota</taxon>
        <taxon>Fungi</taxon>
        <taxon>Dikarya</taxon>
        <taxon>Ascomycota</taxon>
        <taxon>Taphrinomycotina</taxon>
        <taxon>Pneumocystomycetes</taxon>
        <taxon>Pneumocystaceae</taxon>
        <taxon>Pneumocystis</taxon>
    </lineage>
</organism>
<protein>
    <recommendedName>
        <fullName evidence="1">BOD1/SHG1 domain-containing protein</fullName>
    </recommendedName>
</protein>
<reference evidence="3" key="1">
    <citation type="journal article" date="2016" name="Nat. Commun.">
        <title>Genome analysis of three Pneumocystis species reveals adaptation mechanisms to life exclusively in mammalian hosts.</title>
        <authorList>
            <person name="Ma L."/>
            <person name="Chen Z."/>
            <person name="Huang D.W."/>
            <person name="Kutty G."/>
            <person name="Ishihara M."/>
            <person name="Wang H."/>
            <person name="Abouelleil A."/>
            <person name="Bishop L."/>
            <person name="Davey E."/>
            <person name="Deng R."/>
            <person name="Deng X."/>
            <person name="Fan L."/>
            <person name="Fantoni G."/>
            <person name="Fitzgerald M."/>
            <person name="Gogineni E."/>
            <person name="Goldberg J.M."/>
            <person name="Handley G."/>
            <person name="Hu X."/>
            <person name="Huber C."/>
            <person name="Jiao X."/>
            <person name="Jones K."/>
            <person name="Levin J.Z."/>
            <person name="Liu Y."/>
            <person name="Macdonald P."/>
            <person name="Melnikov A."/>
            <person name="Raley C."/>
            <person name="Sassi M."/>
            <person name="Sherman B.T."/>
            <person name="Song X."/>
            <person name="Sykes S."/>
            <person name="Tran B."/>
            <person name="Walsh L."/>
            <person name="Xia Y."/>
            <person name="Yang J."/>
            <person name="Young S."/>
            <person name="Zeng Q."/>
            <person name="Zheng X."/>
            <person name="Stephens R."/>
            <person name="Nusbaum C."/>
            <person name="Birren B.W."/>
            <person name="Azadi P."/>
            <person name="Lempicki R.A."/>
            <person name="Cuomo C.A."/>
            <person name="Kovacs J.A."/>
        </authorList>
    </citation>
    <scope>NUCLEOTIDE SEQUENCE [LARGE SCALE GENOMIC DNA]</scope>
    <source>
        <strain evidence="3">RU7</strain>
    </source>
</reference>
<proteinExistence type="predicted"/>